<dbReference type="InterPro" id="IPR013525">
    <property type="entry name" value="ABC2_TM"/>
</dbReference>
<dbReference type="AlphaFoldDB" id="A0A6J6PX57"/>
<gene>
    <name evidence="7" type="ORF">UFOPK2399_01490</name>
</gene>
<evidence type="ECO:0000259" key="6">
    <source>
        <dbReference type="Pfam" id="PF12698"/>
    </source>
</evidence>
<feature type="transmembrane region" description="Helical" evidence="5">
    <location>
        <begin position="129"/>
        <end position="151"/>
    </location>
</feature>
<dbReference type="GO" id="GO:0016020">
    <property type="term" value="C:membrane"/>
    <property type="evidence" value="ECO:0007669"/>
    <property type="project" value="UniProtKB-SubCell"/>
</dbReference>
<feature type="transmembrane region" description="Helical" evidence="5">
    <location>
        <begin position="158"/>
        <end position="177"/>
    </location>
</feature>
<dbReference type="Pfam" id="PF12698">
    <property type="entry name" value="ABC2_membrane_3"/>
    <property type="match status" value="1"/>
</dbReference>
<reference evidence="7" key="1">
    <citation type="submission" date="2020-05" db="EMBL/GenBank/DDBJ databases">
        <authorList>
            <person name="Chiriac C."/>
            <person name="Salcher M."/>
            <person name="Ghai R."/>
            <person name="Kavagutti S V."/>
        </authorList>
    </citation>
    <scope>NUCLEOTIDE SEQUENCE</scope>
</reference>
<evidence type="ECO:0000256" key="2">
    <source>
        <dbReference type="ARBA" id="ARBA00022692"/>
    </source>
</evidence>
<evidence type="ECO:0000313" key="7">
    <source>
        <dbReference type="EMBL" id="CAB4703176.1"/>
    </source>
</evidence>
<evidence type="ECO:0000256" key="1">
    <source>
        <dbReference type="ARBA" id="ARBA00004141"/>
    </source>
</evidence>
<keyword evidence="2 5" id="KW-0812">Transmembrane</keyword>
<dbReference type="GO" id="GO:0140359">
    <property type="term" value="F:ABC-type transporter activity"/>
    <property type="evidence" value="ECO:0007669"/>
    <property type="project" value="InterPro"/>
</dbReference>
<feature type="transmembrane region" description="Helical" evidence="5">
    <location>
        <begin position="94"/>
        <end position="117"/>
    </location>
</feature>
<keyword evidence="3 5" id="KW-1133">Transmembrane helix</keyword>
<dbReference type="EMBL" id="CAEZXP010000005">
    <property type="protein sequence ID" value="CAB4703176.1"/>
    <property type="molecule type" value="Genomic_DNA"/>
</dbReference>
<protein>
    <submittedName>
        <fullName evidence="7">Unannotated protein</fullName>
    </submittedName>
</protein>
<feature type="transmembrane region" description="Helical" evidence="5">
    <location>
        <begin position="216"/>
        <end position="236"/>
    </location>
</feature>
<accession>A0A6J6PX57</accession>
<name>A0A6J6PX57_9ZZZZ</name>
<keyword evidence="4 5" id="KW-0472">Membrane</keyword>
<proteinExistence type="predicted"/>
<feature type="domain" description="ABC-2 type transporter transmembrane" evidence="6">
    <location>
        <begin position="45"/>
        <end position="232"/>
    </location>
</feature>
<feature type="transmembrane region" description="Helical" evidence="5">
    <location>
        <begin position="21"/>
        <end position="38"/>
    </location>
</feature>
<feature type="transmembrane region" description="Helical" evidence="5">
    <location>
        <begin position="50"/>
        <end position="73"/>
    </location>
</feature>
<evidence type="ECO:0000256" key="5">
    <source>
        <dbReference type="SAM" id="Phobius"/>
    </source>
</evidence>
<evidence type="ECO:0000256" key="4">
    <source>
        <dbReference type="ARBA" id="ARBA00023136"/>
    </source>
</evidence>
<organism evidence="7">
    <name type="scientific">freshwater metagenome</name>
    <dbReference type="NCBI Taxonomy" id="449393"/>
    <lineage>
        <taxon>unclassified sequences</taxon>
        <taxon>metagenomes</taxon>
        <taxon>ecological metagenomes</taxon>
    </lineage>
</organism>
<sequence>MSRQLALTHARTLGTELSRSPGYVIPTLLFPLGFYAAFGLQVRSGDVRAVAVSFAGFAAIGVALFQFGVGIAAERASPWEAVMRALPVDATTRLSARAIVAAVFATGAALPVVALAVAVKHPHIPVVGWIAVATALILGSAPFAALGFAIGHAVPPRTALPITNVIYLAIAYLGGMWSTPGTLPTIVSSIAPYMPTHAFRDTLVAAAAGQQPPPTAVGLLVLYTAFFAALAAAAAATDELRRHA</sequence>
<evidence type="ECO:0000256" key="3">
    <source>
        <dbReference type="ARBA" id="ARBA00022989"/>
    </source>
</evidence>
<comment type="subcellular location">
    <subcellularLocation>
        <location evidence="1">Membrane</location>
        <topology evidence="1">Multi-pass membrane protein</topology>
    </subcellularLocation>
</comment>